<name>A0ABM3GUX2_9MYRT</name>
<dbReference type="Pfam" id="PF05678">
    <property type="entry name" value="VQ"/>
    <property type="match status" value="1"/>
</dbReference>
<dbReference type="InterPro" id="IPR008889">
    <property type="entry name" value="VQ"/>
</dbReference>
<dbReference type="Proteomes" id="UP000827889">
    <property type="component" value="Chromosome 11"/>
</dbReference>
<feature type="region of interest" description="Disordered" evidence="1">
    <location>
        <begin position="1"/>
        <end position="67"/>
    </location>
</feature>
<proteinExistence type="predicted"/>
<reference evidence="4" key="1">
    <citation type="submission" date="2025-08" db="UniProtKB">
        <authorList>
            <consortium name="RefSeq"/>
        </authorList>
    </citation>
    <scope>IDENTIFICATION</scope>
    <source>
        <tissue evidence="4">Leaf</tissue>
    </source>
</reference>
<keyword evidence="3" id="KW-1185">Reference proteome</keyword>
<organism evidence="3 4">
    <name type="scientific">Rhodamnia argentea</name>
    <dbReference type="NCBI Taxonomy" id="178133"/>
    <lineage>
        <taxon>Eukaryota</taxon>
        <taxon>Viridiplantae</taxon>
        <taxon>Streptophyta</taxon>
        <taxon>Embryophyta</taxon>
        <taxon>Tracheophyta</taxon>
        <taxon>Spermatophyta</taxon>
        <taxon>Magnoliopsida</taxon>
        <taxon>eudicotyledons</taxon>
        <taxon>Gunneridae</taxon>
        <taxon>Pentapetalae</taxon>
        <taxon>rosids</taxon>
        <taxon>malvids</taxon>
        <taxon>Myrtales</taxon>
        <taxon>Myrtaceae</taxon>
        <taxon>Myrtoideae</taxon>
        <taxon>Myrteae</taxon>
        <taxon>Australasian group</taxon>
        <taxon>Rhodamnia</taxon>
    </lineage>
</organism>
<dbReference type="PANTHER" id="PTHR33143:SF50">
    <property type="entry name" value="PROTEIN MKS1"/>
    <property type="match status" value="1"/>
</dbReference>
<evidence type="ECO:0000259" key="2">
    <source>
        <dbReference type="Pfam" id="PF05678"/>
    </source>
</evidence>
<dbReference type="GeneID" id="115750519"/>
<sequence length="227" mass="24106">MEPSDPSGRGKLLPPPQPSPKKELQLQGPRPSPLRVAKESYAIKKPPRHPPPYAAASYAAPPAPPPVADRQQPTIIFDISPKVIHVEERNFMSIVQQLTGSSSGDLSPAARMAAIERTSPTGREKGFAAAAEMGGSSGRAGDDDLMGMLGEVELRQFQGILSPAPGALQAIPAGLFSPATDPHLLQDLSPFWHGNYGYNSPSPSTLFTALSPSPTSSIDLFNLFSNY</sequence>
<evidence type="ECO:0000256" key="1">
    <source>
        <dbReference type="SAM" id="MobiDB-lite"/>
    </source>
</evidence>
<dbReference type="PANTHER" id="PTHR33143">
    <property type="entry name" value="F16F4.1 PROTEIN-RELATED"/>
    <property type="match status" value="1"/>
</dbReference>
<accession>A0ABM3GUX2</accession>
<evidence type="ECO:0000313" key="3">
    <source>
        <dbReference type="Proteomes" id="UP000827889"/>
    </source>
</evidence>
<dbReference type="RefSeq" id="XP_048128158.1">
    <property type="nucleotide sequence ID" value="XM_048272201.1"/>
</dbReference>
<evidence type="ECO:0000313" key="4">
    <source>
        <dbReference type="RefSeq" id="XP_048128158.1"/>
    </source>
</evidence>
<feature type="domain" description="VQ" evidence="2">
    <location>
        <begin position="79"/>
        <end position="104"/>
    </location>
</feature>
<gene>
    <name evidence="4" type="primary">LOC115750519</name>
</gene>
<protein>
    <submittedName>
        <fullName evidence="4">Protein MKS1-like isoform X1</fullName>
    </submittedName>
</protein>
<dbReference type="InterPro" id="IPR039607">
    <property type="entry name" value="VQ_8/17/18/20/21/25"/>
</dbReference>